<reference evidence="1 2" key="1">
    <citation type="journal article" date="2019" name="Sci. Rep.">
        <title>Orb-weaving spider Araneus ventricosus genome elucidates the spidroin gene catalogue.</title>
        <authorList>
            <person name="Kono N."/>
            <person name="Nakamura H."/>
            <person name="Ohtoshi R."/>
            <person name="Moran D.A.P."/>
            <person name="Shinohara A."/>
            <person name="Yoshida Y."/>
            <person name="Fujiwara M."/>
            <person name="Mori M."/>
            <person name="Tomita M."/>
            <person name="Arakawa K."/>
        </authorList>
    </citation>
    <scope>NUCLEOTIDE SEQUENCE [LARGE SCALE GENOMIC DNA]</scope>
</reference>
<proteinExistence type="predicted"/>
<dbReference type="Proteomes" id="UP000499080">
    <property type="component" value="Unassembled WGS sequence"/>
</dbReference>
<protein>
    <submittedName>
        <fullName evidence="1">Uncharacterized protein</fullName>
    </submittedName>
</protein>
<comment type="caution">
    <text evidence="1">The sequence shown here is derived from an EMBL/GenBank/DDBJ whole genome shotgun (WGS) entry which is preliminary data.</text>
</comment>
<dbReference type="EMBL" id="BGPR01000206">
    <property type="protein sequence ID" value="GBM04680.1"/>
    <property type="molecule type" value="Genomic_DNA"/>
</dbReference>
<name>A0A4Y2CJX8_ARAVE</name>
<evidence type="ECO:0000313" key="1">
    <source>
        <dbReference type="EMBL" id="GBM04680.1"/>
    </source>
</evidence>
<sequence length="105" mass="11625">MENDALFSIIQERRNTGWFEALGGFGEMEKCGVWAAGTDRPPQLIAHLIALAAAVRFFDMKVFEVRVESAVSSRKVVVLSIPYSWVRGNFGYNSVGVFPCLTVVP</sequence>
<organism evidence="1 2">
    <name type="scientific">Araneus ventricosus</name>
    <name type="common">Orbweaver spider</name>
    <name type="synonym">Epeira ventricosa</name>
    <dbReference type="NCBI Taxonomy" id="182803"/>
    <lineage>
        <taxon>Eukaryota</taxon>
        <taxon>Metazoa</taxon>
        <taxon>Ecdysozoa</taxon>
        <taxon>Arthropoda</taxon>
        <taxon>Chelicerata</taxon>
        <taxon>Arachnida</taxon>
        <taxon>Araneae</taxon>
        <taxon>Araneomorphae</taxon>
        <taxon>Entelegynae</taxon>
        <taxon>Araneoidea</taxon>
        <taxon>Araneidae</taxon>
        <taxon>Araneus</taxon>
    </lineage>
</organism>
<evidence type="ECO:0000313" key="2">
    <source>
        <dbReference type="Proteomes" id="UP000499080"/>
    </source>
</evidence>
<keyword evidence="2" id="KW-1185">Reference proteome</keyword>
<accession>A0A4Y2CJX8</accession>
<dbReference type="AlphaFoldDB" id="A0A4Y2CJX8"/>
<gene>
    <name evidence="1" type="ORF">AVEN_44821_1</name>
</gene>